<evidence type="ECO:0008006" key="3">
    <source>
        <dbReference type="Google" id="ProtNLM"/>
    </source>
</evidence>
<accession>A0ABX0MUR0</accession>
<dbReference type="Proteomes" id="UP000610594">
    <property type="component" value="Unassembled WGS sequence"/>
</dbReference>
<reference evidence="1 2" key="1">
    <citation type="submission" date="2019-10" db="EMBL/GenBank/DDBJ databases">
        <title>Taxonomy of Antarctic Massilia spp.: description of Massilia rubra sp. nov., Massilia aquatica sp. nov., Massilia mucilaginosa sp. nov., Massilia frigida sp. nov. isolated from streams, lakes and regoliths.</title>
        <authorList>
            <person name="Holochova P."/>
            <person name="Sedlacek I."/>
            <person name="Kralova S."/>
            <person name="Maslanova I."/>
            <person name="Busse H.-J."/>
            <person name="Stankova E."/>
            <person name="Vrbovska V."/>
            <person name="Kovarovic V."/>
            <person name="Bartak M."/>
            <person name="Svec P."/>
            <person name="Pantucek R."/>
        </authorList>
    </citation>
    <scope>NUCLEOTIDE SEQUENCE [LARGE SCALE GENOMIC DNA]</scope>
    <source>
        <strain evidence="1 2">CCM 8694</strain>
    </source>
</reference>
<protein>
    <recommendedName>
        <fullName evidence="3">Phasin domain-containing protein</fullName>
    </recommendedName>
</protein>
<name>A0ABX0MUR0_9BURK</name>
<sequence>MSHAAPDLASISVPGHADLTCANDAIDSAATAITQAAMAADRELDANCKVLLQTKVEAAAVASDAHHELLETCAAAHAAAYASIDTGIQAVLHSDAQARSSLHEAQDGLQQALEALSARHREHLAAMGTELGGVGNGIGNELTPGLLATLGALGSDVDTYLHTALDTLEQRAKGVFSTAAESYMDAADQAANAFCDSLEASTRELAAFAAEGIASTIDGARQRLQELAIDTVEKAIAQAIIETELNVMVTSALSSIMPELIAFHQALPALEAAVQVFKEMRDLLSFG</sequence>
<dbReference type="EMBL" id="WHJF01000028">
    <property type="protein sequence ID" value="NHZ63217.1"/>
    <property type="molecule type" value="Genomic_DNA"/>
</dbReference>
<keyword evidence="2" id="KW-1185">Reference proteome</keyword>
<proteinExistence type="predicted"/>
<evidence type="ECO:0000313" key="1">
    <source>
        <dbReference type="EMBL" id="NHZ63217.1"/>
    </source>
</evidence>
<gene>
    <name evidence="1" type="ORF">F1735_13030</name>
</gene>
<comment type="caution">
    <text evidence="1">The sequence shown here is derived from an EMBL/GenBank/DDBJ whole genome shotgun (WGS) entry which is preliminary data.</text>
</comment>
<evidence type="ECO:0000313" key="2">
    <source>
        <dbReference type="Proteomes" id="UP000610594"/>
    </source>
</evidence>
<organism evidence="1 2">
    <name type="scientific">Massilia genomosp. 1</name>
    <dbReference type="NCBI Taxonomy" id="2609280"/>
    <lineage>
        <taxon>Bacteria</taxon>
        <taxon>Pseudomonadati</taxon>
        <taxon>Pseudomonadota</taxon>
        <taxon>Betaproteobacteria</taxon>
        <taxon>Burkholderiales</taxon>
        <taxon>Oxalobacteraceae</taxon>
        <taxon>Telluria group</taxon>
        <taxon>Massilia</taxon>
    </lineage>
</organism>